<evidence type="ECO:0000313" key="3">
    <source>
        <dbReference type="Proteomes" id="UP001211421"/>
    </source>
</evidence>
<dbReference type="Proteomes" id="UP001211421">
    <property type="component" value="Unassembled WGS sequence"/>
</dbReference>
<dbReference type="Proteomes" id="UP001213042">
    <property type="component" value="Unassembled WGS sequence"/>
</dbReference>
<gene>
    <name evidence="1" type="ORF">PNV70_03805</name>
    <name evidence="2" type="ORF">PNW00_06730</name>
</gene>
<dbReference type="EMBL" id="JAQMLU010000009">
    <property type="protein sequence ID" value="MDB8750141.1"/>
    <property type="molecule type" value="Genomic_DNA"/>
</dbReference>
<dbReference type="EMBL" id="JAQMLS010000002">
    <property type="protein sequence ID" value="MDB8741192.1"/>
    <property type="molecule type" value="Genomic_DNA"/>
</dbReference>
<comment type="caution">
    <text evidence="1">The sequence shown here is derived from an EMBL/GenBank/DDBJ whole genome shotgun (WGS) entry which is preliminary data.</text>
</comment>
<protein>
    <recommendedName>
        <fullName evidence="4">Transposase</fullName>
    </recommendedName>
</protein>
<proteinExistence type="predicted"/>
<accession>A0AAW6DWH2</accession>
<dbReference type="RefSeq" id="WP_272114404.1">
    <property type="nucleotide sequence ID" value="NZ_JADMNX010000002.1"/>
</dbReference>
<organism evidence="1 3">
    <name type="scientific">Ruminococcus bicirculans</name>
    <name type="common">ex Wegman et al. 2014</name>
    <dbReference type="NCBI Taxonomy" id="1160721"/>
    <lineage>
        <taxon>Bacteria</taxon>
        <taxon>Bacillati</taxon>
        <taxon>Bacillota</taxon>
        <taxon>Clostridia</taxon>
        <taxon>Eubacteriales</taxon>
        <taxon>Oscillospiraceae</taxon>
        <taxon>Ruminococcus</taxon>
    </lineage>
</organism>
<reference evidence="1" key="1">
    <citation type="submission" date="2023-01" db="EMBL/GenBank/DDBJ databases">
        <title>Human gut microbiome strain richness.</title>
        <authorList>
            <person name="Chen-Liaw A."/>
        </authorList>
    </citation>
    <scope>NUCLEOTIDE SEQUENCE</scope>
    <source>
        <strain evidence="2">D43st1_D9_D43t1_170807</strain>
        <strain evidence="1">D59st1_B8_D59t2_181005</strain>
    </source>
</reference>
<name>A0AAW6DWH2_9FIRM</name>
<sequence length="42" mass="4837">MTVCNDCLADFFFAVTNAEIVCHYIHLKGGLSRSDRFFYAEM</sequence>
<evidence type="ECO:0000313" key="1">
    <source>
        <dbReference type="EMBL" id="MDB8741192.1"/>
    </source>
</evidence>
<dbReference type="AlphaFoldDB" id="A0AAW6DWH2"/>
<evidence type="ECO:0000313" key="2">
    <source>
        <dbReference type="EMBL" id="MDB8750141.1"/>
    </source>
</evidence>
<evidence type="ECO:0008006" key="4">
    <source>
        <dbReference type="Google" id="ProtNLM"/>
    </source>
</evidence>